<dbReference type="Pfam" id="PF14496">
    <property type="entry name" value="NEL"/>
    <property type="match status" value="1"/>
</dbReference>
<keyword evidence="12" id="KW-0843">Virulence</keyword>
<dbReference type="GO" id="GO:0016567">
    <property type="term" value="P:protein ubiquitination"/>
    <property type="evidence" value="ECO:0007669"/>
    <property type="project" value="InterPro"/>
</dbReference>
<evidence type="ECO:0000256" key="15">
    <source>
        <dbReference type="SAM" id="Coils"/>
    </source>
</evidence>
<evidence type="ECO:0000256" key="7">
    <source>
        <dbReference type="ARBA" id="ARBA00022614"/>
    </source>
</evidence>
<feature type="active site" description="Glycyl thioester intermediate" evidence="14">
    <location>
        <position position="1974"/>
    </location>
</feature>
<reference evidence="17 18" key="1">
    <citation type="submission" date="2017-08" db="EMBL/GenBank/DDBJ databases">
        <authorList>
            <person name="Chaillou S."/>
        </authorList>
    </citation>
    <scope>NUCLEOTIDE SEQUENCE [LARGE SCALE GENOMIC DNA]</scope>
    <source>
        <strain evidence="17 18">MFPA15A1205</strain>
    </source>
</reference>
<dbReference type="InterPro" id="IPR003591">
    <property type="entry name" value="Leu-rich_rpt_typical-subtyp"/>
</dbReference>
<evidence type="ECO:0000256" key="14">
    <source>
        <dbReference type="PROSITE-ProRule" id="PRU01398"/>
    </source>
</evidence>
<dbReference type="PROSITE" id="PS52053">
    <property type="entry name" value="NEL"/>
    <property type="match status" value="1"/>
</dbReference>
<dbReference type="Gene3D" id="3.80.10.10">
    <property type="entry name" value="Ribonuclease Inhibitor"/>
    <property type="match status" value="1"/>
</dbReference>
<evidence type="ECO:0000256" key="10">
    <source>
        <dbReference type="ARBA" id="ARBA00022786"/>
    </source>
</evidence>
<evidence type="ECO:0000256" key="6">
    <source>
        <dbReference type="ARBA" id="ARBA00022525"/>
    </source>
</evidence>
<feature type="coiled-coil region" evidence="15">
    <location>
        <begin position="2108"/>
        <end position="2139"/>
    </location>
</feature>
<dbReference type="GO" id="GO:0030430">
    <property type="term" value="C:host cell cytoplasm"/>
    <property type="evidence" value="ECO:0007669"/>
    <property type="project" value="UniProtKB-SubCell"/>
</dbReference>
<dbReference type="PANTHER" id="PTHR47114">
    <property type="match status" value="1"/>
</dbReference>
<dbReference type="InterPro" id="IPR051071">
    <property type="entry name" value="LRR-bact_E3_ubiq_ligases"/>
</dbReference>
<comment type="catalytic activity">
    <reaction evidence="1">
        <text>S-ubiquitinyl-[E2 ubiquitin-conjugating enzyme]-L-cysteine + [acceptor protein]-L-lysine = [E2 ubiquitin-conjugating enzyme]-L-cysteine + N(6)-ubiquitinyl-[acceptor protein]-L-lysine.</text>
        <dbReference type="EC" id="2.3.2.27"/>
    </reaction>
</comment>
<evidence type="ECO:0000256" key="9">
    <source>
        <dbReference type="ARBA" id="ARBA00022737"/>
    </source>
</evidence>
<comment type="caution">
    <text evidence="17">The sequence shown here is derived from an EMBL/GenBank/DDBJ whole genome shotgun (WGS) entry which is preliminary data.</text>
</comment>
<sequence length="2175" mass="244492">MTLSSDGPQRPPALLTAKLIAQQEALAFMAANMRARFADFDNDLIKRYIDLQRAAQSSMKEAETETTRFREAFKATHLTRLKQALKTLTGDDVDPEQTRIYTRYLEFKEGRTPLDLLSEWVNPSPKAEEQPVRLRRALDESKAVEHVRSMTLWEAACANFGFSTDSIFLKPFSFVEASFIHYGPARKAMDVRGFIAIVRKLDMGGVLAQDLVQAMGPDGILNTLIGKATRASFEFDLLEAYRNAAVSGIQRQDYERLLKVFNDPRACDVRPVSINRSARAIFDDPMETSLVVLEFEDVRGVYSYFPNRPGGALLYHPPRTSFTEHFRRQLKQSHRDQDLGWFAAQLPLPALNEFQKLLSDEPRPSGLSWLAGALYDGFHLAFPEPTLNTLKFRVEPVGYPRRKLVDVLSRRQVKRYKTNLTLMASSRSAADWQALKEAMLAIGNELLSLLLTPVPGGVTGLTRVMQVVVFGSLGYSFAKGVIGASRGESSEFASALADTADLLLTGWLIGAGARVHDKRMNALWNRLGEPRKVTLGDGNTALWRPQLDQYSQVQASTLDSLTPDIQGLYEINDKLYVKVYDGDAVRAAEVVYDPKDKRYVLNTPDLHAYRPPVKFDPAKQMWQLVLDDVGLLSDGQLLQRMLPFDSTRVAIQDIELMLRTTATTRAQLEQVWLGEPLPGPLADGVRRLRVEHQITRIIDDLPLRGELPANADHAVFALLTQLPHWPADTVLNVFDRQGVRIESYGPDPRPGVEPYSIDIKRLDTGRYVAKEDVTQGPASVEQLFTLIVDQLPERSELGRDVNPAVSKAGQIATLREQIAQLAQTERALLFQALTVLEGHQRSDPVASRNPASKFLPRVYPAFSSRTSALIAKLHALNSSLSVACLEHLLGQYPFSGNQVRDALQHNRQPIPFSEAADRLKIQLRIDQALDGIYNTRAYNPDIDQWTREFAKGLLSDKLDRYLAITEHDAPYLVRTGPDDNAVELRHYGNGIYKAYDVKNSSVIPVPETSDSFYLAIASVLQPHERTLLGMQHPTDSQGFRTALGDAMSAMRQPSGEVRLWDNSASQYVQDLRLPRDLEPDELGLYHLNGKQYVPLYGWVFQVEYDKVSAHWRLKHPSRAGVDAPVLEHNFEGAWRVSTENPLQWQGLTLLRRLRATPVSFEDAVGQQIMRVSHTEEGSLRHVHVNNRAAPPLLMDTWKRFDIEAEIHRFVNAMQEHYSLRTARADIQLLLLQSLPGWPRDKVLQVVDEHGNTLAEYGADLSGAIPRVTLSRADASNGSLLRAVLMRLDKTDTLHLLGEYAPVMEQRMLALGKKLGEHALARMPDLFKSLYEKEEKSSDPHVQLIQRDSTELPLSVIRHLLHQTTAHEKSEYLDNGDIAPRLAEQMARTAREVRLTRAYEGLYLKATATPDSEKLMLHLLQALPGWPGQVAIEVRSQTLDGPVLDSIGTAEPGHYRRLVKQEHQYLAYSSDGSALNTLPEAGNNLLSSILHVLSEDERAAIGLQGVEDSQTLGAKISDLALAHRTNIRTLLGLETEKPWIEPVIRMDTSIIAYPLYPPTGTGAHPNDLIRKAVLLYPSLTGEQINHWLNRLGNDEASRYRAVEQLRVEFETSKQQLETWAAQEVVSPGSEQAAPNPARREAVQRILSAWRAETEALYSPEGQFIGYTLDLSNLAVGALPALHGNFSHIGSLVMEGMGLFHDPSDFLSRFTGLRHLAITNNRLTAVPQRVSHMTGLTRLDLSGNRIVLTPESAQGLSTLTSLRVLNLNFNLVGSGGWPQVASAVPDVTHMTELRELHLRGNQLLQWPSGLVGLTHLETVRMDFNHLFNIPQAILDLPADSSVARSIRLFGNPLMPEAMEQLEVYHQRTGWSFGIILPDRTVPEHDHKRLVAMWFPPGLARGEKDRRTRQWDLLRREGRVAEDFFRVIRDMTGSREYETSSTRQPLQERVWALIDLMLESTALRQAIFHEINFVATCADGVMVIFGNLEVTAQVHKIERMSTEETIAADLLKFAKSLFRLRQVDDIANKDIRDRYQAGAHPDDAEIQLYYRVFLAEELGLPLKTRSMQHEQVAGVTPQMLNAAKAHVLSLDASPALHYSITREKFWRRFLKRKYEARFKAVREDYDKKREQLASHSETLEEALYIQQGEEAAASHKQAREALFDELTRFEQAAAGLAG</sequence>
<dbReference type="SUPFAM" id="SSF52058">
    <property type="entry name" value="L domain-like"/>
    <property type="match status" value="1"/>
</dbReference>
<keyword evidence="15" id="KW-0175">Coiled coil</keyword>
<keyword evidence="6 14" id="KW-0964">Secreted</keyword>
<comment type="PTM">
    <text evidence="14">Ubiquitinated in the presence of host E1 ubiquitin-activating enzyme, E2 ubiquitin-conjugating enzyme and ubiquitin.</text>
</comment>
<dbReference type="Proteomes" id="UP000219564">
    <property type="component" value="Unassembled WGS sequence"/>
</dbReference>
<evidence type="ECO:0000259" key="16">
    <source>
        <dbReference type="PROSITE" id="PS52053"/>
    </source>
</evidence>
<organism evidence="17 18">
    <name type="scientific">Pseudomonas lundensis</name>
    <dbReference type="NCBI Taxonomy" id="86185"/>
    <lineage>
        <taxon>Bacteria</taxon>
        <taxon>Pseudomonadati</taxon>
        <taxon>Pseudomonadota</taxon>
        <taxon>Gammaproteobacteria</taxon>
        <taxon>Pseudomonadales</taxon>
        <taxon>Pseudomonadaceae</taxon>
        <taxon>Pseudomonas</taxon>
    </lineage>
</organism>
<evidence type="ECO:0000256" key="5">
    <source>
        <dbReference type="ARBA" id="ARBA00012483"/>
    </source>
</evidence>
<dbReference type="InterPro" id="IPR029487">
    <property type="entry name" value="NEL_dom"/>
</dbReference>
<dbReference type="RefSeq" id="WP_097192522.1">
    <property type="nucleotide sequence ID" value="NZ_OBKZ01000043.1"/>
</dbReference>
<comment type="similarity">
    <text evidence="4 14">Belongs to the LRR-containing bacterial E3 ligase family.</text>
</comment>
<dbReference type="PANTHER" id="PTHR47114:SF2">
    <property type="entry name" value="OLIGODENDROCYTE-MYELIN GLYCOPROTEIN"/>
    <property type="match status" value="1"/>
</dbReference>
<keyword evidence="9" id="KW-0677">Repeat</keyword>
<dbReference type="GO" id="GO:0061630">
    <property type="term" value="F:ubiquitin protein ligase activity"/>
    <property type="evidence" value="ECO:0007669"/>
    <property type="project" value="UniProtKB-EC"/>
</dbReference>
<dbReference type="Pfam" id="PF13855">
    <property type="entry name" value="LRR_8"/>
    <property type="match status" value="1"/>
</dbReference>
<keyword evidence="8 14" id="KW-0808">Transferase</keyword>
<evidence type="ECO:0000313" key="17">
    <source>
        <dbReference type="EMBL" id="SOB54016.1"/>
    </source>
</evidence>
<keyword evidence="13 14" id="KW-1035">Host cytoplasm</keyword>
<keyword evidence="10 14" id="KW-0833">Ubl conjugation pathway</keyword>
<evidence type="ECO:0000256" key="1">
    <source>
        <dbReference type="ARBA" id="ARBA00000900"/>
    </source>
</evidence>
<protein>
    <recommendedName>
        <fullName evidence="5">RING-type E3 ubiquitin transferase</fullName>
        <ecNumber evidence="5">2.3.2.27</ecNumber>
    </recommendedName>
</protein>
<dbReference type="InterPro" id="IPR001611">
    <property type="entry name" value="Leu-rich_rpt"/>
</dbReference>
<keyword evidence="7" id="KW-0433">Leucine-rich repeat</keyword>
<name>A0AAX2HAN2_9PSED</name>
<evidence type="ECO:0000256" key="2">
    <source>
        <dbReference type="ARBA" id="ARBA00004192"/>
    </source>
</evidence>
<comment type="subcellular location">
    <subcellularLocation>
        <location evidence="2">Host cytoplasm</location>
    </subcellularLocation>
    <subcellularLocation>
        <location evidence="3">Secreted</location>
    </subcellularLocation>
</comment>
<evidence type="ECO:0000256" key="11">
    <source>
        <dbReference type="ARBA" id="ARBA00022843"/>
    </source>
</evidence>
<evidence type="ECO:0000256" key="3">
    <source>
        <dbReference type="ARBA" id="ARBA00004613"/>
    </source>
</evidence>
<dbReference type="SMART" id="SM00369">
    <property type="entry name" value="LRR_TYP"/>
    <property type="match status" value="5"/>
</dbReference>
<dbReference type="GO" id="GO:0005576">
    <property type="term" value="C:extracellular region"/>
    <property type="evidence" value="ECO:0007669"/>
    <property type="project" value="UniProtKB-SubCell"/>
</dbReference>
<dbReference type="EMBL" id="OBKZ01000043">
    <property type="protein sequence ID" value="SOB54016.1"/>
    <property type="molecule type" value="Genomic_DNA"/>
</dbReference>
<evidence type="ECO:0000256" key="8">
    <source>
        <dbReference type="ARBA" id="ARBA00022679"/>
    </source>
</evidence>
<proteinExistence type="inferred from homology"/>
<evidence type="ECO:0000256" key="4">
    <source>
        <dbReference type="ARBA" id="ARBA00009868"/>
    </source>
</evidence>
<feature type="domain" description="NEL" evidence="16">
    <location>
        <begin position="1883"/>
        <end position="2175"/>
    </location>
</feature>
<dbReference type="Gene3D" id="1.20.58.360">
    <property type="entry name" value="Shigella T3SS effector IpaH defines"/>
    <property type="match status" value="1"/>
</dbReference>
<gene>
    <name evidence="17" type="ORF">PLUA15_480006</name>
</gene>
<keyword evidence="11 14" id="KW-0832">Ubl conjugation</keyword>
<accession>A0AAX2HAN2</accession>
<evidence type="ECO:0000256" key="13">
    <source>
        <dbReference type="ARBA" id="ARBA00023200"/>
    </source>
</evidence>
<dbReference type="EC" id="2.3.2.27" evidence="5"/>
<dbReference type="InterPro" id="IPR032675">
    <property type="entry name" value="LRR_dom_sf"/>
</dbReference>
<evidence type="ECO:0000313" key="18">
    <source>
        <dbReference type="Proteomes" id="UP000219564"/>
    </source>
</evidence>
<evidence type="ECO:0000256" key="12">
    <source>
        <dbReference type="ARBA" id="ARBA00023026"/>
    </source>
</evidence>